<dbReference type="AlphaFoldDB" id="A0A3E2B3H2"/>
<sequence>MPYDKELIAHKLIRWEHYLNNYKLPAWKELPDIGLYMDQVIALLGQYLDFIPMEDSKDKPVTPTTINNYVRLKVMPAPEKRKYYRVHIAFLIMIFTLKQGISINGLQQLLPSTADEEEIKNFYTSYVERLQEVGNFYTAQTRAAVQDILDPQVTDEGVVENVIIQSILQSGFSRIMAEKLLHLQDADPERVLELEKISDGRGRHPLGQLPEKEE</sequence>
<comment type="caution">
    <text evidence="1">The sequence shown here is derived from an EMBL/GenBank/DDBJ whole genome shotgun (WGS) entry which is preliminary data.</text>
</comment>
<organism evidence="1 2">
    <name type="scientific">Evtepia gabavorous</name>
    <dbReference type="NCBI Taxonomy" id="2211183"/>
    <lineage>
        <taxon>Bacteria</taxon>
        <taxon>Bacillati</taxon>
        <taxon>Bacillota</taxon>
        <taxon>Clostridia</taxon>
        <taxon>Eubacteriales</taxon>
        <taxon>Evtepia</taxon>
    </lineage>
</organism>
<dbReference type="PANTHER" id="PTHR40056:SF1">
    <property type="entry name" value="DUF1836 DOMAIN-CONTAINING PROTEIN"/>
    <property type="match status" value="1"/>
</dbReference>
<protein>
    <submittedName>
        <fullName evidence="1">DUF1836 domain-containing protein</fullName>
    </submittedName>
</protein>
<name>A0A3E2B3H2_9FIRM</name>
<dbReference type="PANTHER" id="PTHR40056">
    <property type="entry name" value="HYPOTHETICAL CYTOSOLIC PROTEIN"/>
    <property type="match status" value="1"/>
</dbReference>
<keyword evidence="2" id="KW-1185">Reference proteome</keyword>
<dbReference type="Proteomes" id="UP000260649">
    <property type="component" value="Unassembled WGS sequence"/>
</dbReference>
<dbReference type="Pfam" id="PF08876">
    <property type="entry name" value="DUF1836"/>
    <property type="match status" value="1"/>
</dbReference>
<dbReference type="GeneID" id="97995331"/>
<dbReference type="RefSeq" id="WP_117142164.1">
    <property type="nucleotide sequence ID" value="NZ_CAKXKJ010000004.1"/>
</dbReference>
<proteinExistence type="predicted"/>
<dbReference type="EMBL" id="QQRQ01000008">
    <property type="protein sequence ID" value="RFT06580.1"/>
    <property type="molecule type" value="Genomic_DNA"/>
</dbReference>
<evidence type="ECO:0000313" key="1">
    <source>
        <dbReference type="EMBL" id="RFT06580.1"/>
    </source>
</evidence>
<reference evidence="1 2" key="1">
    <citation type="submission" date="2018-07" db="EMBL/GenBank/DDBJ databases">
        <title>GABA Modulating Bacteria of the Human Gut Microbiota.</title>
        <authorList>
            <person name="Strandwitz P."/>
            <person name="Kim K.H."/>
            <person name="Terekhova D."/>
            <person name="Liu J.K."/>
            <person name="Sharma A."/>
            <person name="Levering J."/>
            <person name="Mcdonald D."/>
            <person name="Dietrich D."/>
            <person name="Ramadhar T.R."/>
            <person name="Lekbua A."/>
            <person name="Mroue N."/>
            <person name="Liston C."/>
            <person name="Stewart E.J."/>
            <person name="Dubin M.J."/>
            <person name="Zengler K."/>
            <person name="Knight R."/>
            <person name="Gilbert J.A."/>
            <person name="Clardy J."/>
            <person name="Lewis K."/>
        </authorList>
    </citation>
    <scope>NUCLEOTIDE SEQUENCE [LARGE SCALE GENOMIC DNA]</scope>
    <source>
        <strain evidence="1 2">KLE1738</strain>
    </source>
</reference>
<accession>A0A3E2B3H2</accession>
<dbReference type="OrthoDB" id="3191472at2"/>
<dbReference type="InterPro" id="IPR014975">
    <property type="entry name" value="DUF1836"/>
</dbReference>
<evidence type="ECO:0000313" key="2">
    <source>
        <dbReference type="Proteomes" id="UP000260649"/>
    </source>
</evidence>
<gene>
    <name evidence="1" type="ORF">DV520_06220</name>
</gene>